<dbReference type="InterPro" id="IPR040154">
    <property type="entry name" value="Biotinidase/VNN"/>
</dbReference>
<feature type="domain" description="CN hydrolase" evidence="7">
    <location>
        <begin position="29"/>
        <end position="305"/>
    </location>
</feature>
<feature type="active site" description="Nucleophile" evidence="5">
    <location>
        <position position="210"/>
    </location>
</feature>
<dbReference type="SUPFAM" id="SSF56317">
    <property type="entry name" value="Carbon-nitrogen hydrolase"/>
    <property type="match status" value="1"/>
</dbReference>
<dbReference type="InterPro" id="IPR003010">
    <property type="entry name" value="C-N_Hydrolase"/>
</dbReference>
<protein>
    <submittedName>
        <fullName evidence="9">Vascular non-inflammatory molecule 3-like isoform X1</fullName>
    </submittedName>
</protein>
<dbReference type="OrthoDB" id="10250282at2759"/>
<keyword evidence="4" id="KW-0325">Glycoprotein</keyword>
<gene>
    <name evidence="9" type="primary">LOC103124641</name>
</gene>
<dbReference type="PANTHER" id="PTHR10609">
    <property type="entry name" value="BIOTINIDASE-RELATED"/>
    <property type="match status" value="1"/>
</dbReference>
<dbReference type="GO" id="GO:0017159">
    <property type="term" value="F:pantetheine hydrolase activity"/>
    <property type="evidence" value="ECO:0007669"/>
    <property type="project" value="TreeGrafter"/>
</dbReference>
<dbReference type="InParanoid" id="A0A1S3AI68"/>
<evidence type="ECO:0000256" key="3">
    <source>
        <dbReference type="ARBA" id="ARBA00022801"/>
    </source>
</evidence>
<dbReference type="RefSeq" id="XP_007535433.2">
    <property type="nucleotide sequence ID" value="XM_007535371.3"/>
</dbReference>
<reference evidence="9" key="1">
    <citation type="submission" date="2025-08" db="UniProtKB">
        <authorList>
            <consortium name="RefSeq"/>
        </authorList>
    </citation>
    <scope>IDENTIFICATION</scope>
</reference>
<evidence type="ECO:0000313" key="9">
    <source>
        <dbReference type="RefSeq" id="XP_007535433.2"/>
    </source>
</evidence>
<dbReference type="Proteomes" id="UP001652624">
    <property type="component" value="Chromosome 4"/>
</dbReference>
<comment type="similarity">
    <text evidence="1">Belongs to the carbon-nitrogen hydrolase superfamily. BTD/VNN family.</text>
</comment>
<organism evidence="8 9">
    <name type="scientific">Erinaceus europaeus</name>
    <name type="common">Western European hedgehog</name>
    <dbReference type="NCBI Taxonomy" id="9365"/>
    <lineage>
        <taxon>Eukaryota</taxon>
        <taxon>Metazoa</taxon>
        <taxon>Chordata</taxon>
        <taxon>Craniata</taxon>
        <taxon>Vertebrata</taxon>
        <taxon>Euteleostomi</taxon>
        <taxon>Mammalia</taxon>
        <taxon>Eutheria</taxon>
        <taxon>Laurasiatheria</taxon>
        <taxon>Eulipotyphla</taxon>
        <taxon>Erinaceidae</taxon>
        <taxon>Erinaceinae</taxon>
        <taxon>Erinaceus</taxon>
    </lineage>
</organism>
<dbReference type="InterPro" id="IPR012101">
    <property type="entry name" value="Biotinidase-like_euk"/>
</dbReference>
<feature type="active site" description="Proton donor" evidence="5">
    <location>
        <position position="177"/>
    </location>
</feature>
<dbReference type="eggNOG" id="KOG0806">
    <property type="taxonomic scope" value="Eukaryota"/>
</dbReference>
<dbReference type="Gene3D" id="3.60.110.10">
    <property type="entry name" value="Carbon-nitrogen hydrolase"/>
    <property type="match status" value="1"/>
</dbReference>
<dbReference type="Pfam" id="PF19018">
    <property type="entry name" value="Vanin_C"/>
    <property type="match status" value="1"/>
</dbReference>
<keyword evidence="2 6" id="KW-0732">Signal</keyword>
<evidence type="ECO:0000256" key="1">
    <source>
        <dbReference type="ARBA" id="ARBA00008225"/>
    </source>
</evidence>
<dbReference type="PIRSF" id="PIRSF011861">
    <property type="entry name" value="Biotinidase"/>
    <property type="match status" value="1"/>
</dbReference>
<proteinExistence type="inferred from homology"/>
<evidence type="ECO:0000256" key="5">
    <source>
        <dbReference type="PIRSR" id="PIRSR011861-1"/>
    </source>
</evidence>
<dbReference type="CDD" id="cd07567">
    <property type="entry name" value="biotinidase_like"/>
    <property type="match status" value="1"/>
</dbReference>
<accession>A0A1S3AI68</accession>
<feature type="chain" id="PRO_5045978205" evidence="6">
    <location>
        <begin position="21"/>
        <end position="499"/>
    </location>
</feature>
<evidence type="ECO:0000256" key="2">
    <source>
        <dbReference type="ARBA" id="ARBA00022729"/>
    </source>
</evidence>
<dbReference type="PROSITE" id="PS50263">
    <property type="entry name" value="CN_HYDROLASE"/>
    <property type="match status" value="1"/>
</dbReference>
<keyword evidence="3" id="KW-0378">Hydrolase</keyword>
<dbReference type="STRING" id="9365.ENSEEUP00000006874"/>
<dbReference type="PANTHER" id="PTHR10609:SF4">
    <property type="entry name" value="VASCULAR NON-INFLAMMATORY MOLECULE 3"/>
    <property type="match status" value="1"/>
</dbReference>
<name>A0A1S3AI68_ERIEU</name>
<feature type="active site" description="Proton acceptor" evidence="5">
    <location>
        <position position="78"/>
    </location>
</feature>
<dbReference type="InterPro" id="IPR036526">
    <property type="entry name" value="C-N_Hydrolase_sf"/>
</dbReference>
<evidence type="ECO:0000313" key="8">
    <source>
        <dbReference type="Proteomes" id="UP001652624"/>
    </source>
</evidence>
<dbReference type="AlphaFoldDB" id="A0A1S3AI68"/>
<dbReference type="InterPro" id="IPR043957">
    <property type="entry name" value="Vanin_C"/>
</dbReference>
<keyword evidence="8" id="KW-1185">Reference proteome</keyword>
<dbReference type="GeneID" id="103124641"/>
<feature type="signal peptide" evidence="6">
    <location>
        <begin position="1"/>
        <end position="20"/>
    </location>
</feature>
<evidence type="ECO:0000259" key="7">
    <source>
        <dbReference type="PROSITE" id="PS50263"/>
    </source>
</evidence>
<dbReference type="Pfam" id="PF00795">
    <property type="entry name" value="CN_hydrolase"/>
    <property type="match status" value="1"/>
</dbReference>
<evidence type="ECO:0000256" key="4">
    <source>
        <dbReference type="ARBA" id="ARBA00023180"/>
    </source>
</evidence>
<sequence>MILPHFSVALFALSVLRVGALDTFISAVYEHAVILPNRTETAVSKGEALLLMNKNIDVLEKAIKLAARRGAQIIVTPEDGIYGWDFTRETIYPYLEDIPDPEVNWIPCRDPKRFGYNPVQERLSCLAKDNSIYVMANIGDKKSCNTSDPQCPPDGHYQYNTNVVFDSQGRLVARYHKYNLFEPEIQFDFPKDSETVTFDTPFGKFGIFTCFDIFSYDPAVLVVDEFQVDSVLFPTAWYNTLPLLSAVPFHSAWARAMRVNLLAANTHNTSMHMTGSGIYSPEGVMVYHYDMETESGQLLLSELKSRPRSGPTYPVTVDWSAYAKSVMPPSSKQSDFMGRIYFDEFTFIELKKNTGEYTVCQKTLCCHLTYKMSEKRRDEVYVLGVFDGLHTVEGQYYLQICTLLKCQTTDPSTCGEPVGSAFTKFEEFSLSGTFGTSYVFPQIILSGSQLAPERHYEVLRDGRLKSRNGVPLPVLVMALYGRVFEKDPPRLGQGPWKLQ</sequence>
<dbReference type="GO" id="GO:0015939">
    <property type="term" value="P:pantothenate metabolic process"/>
    <property type="evidence" value="ECO:0007669"/>
    <property type="project" value="TreeGrafter"/>
</dbReference>
<evidence type="ECO:0000256" key="6">
    <source>
        <dbReference type="SAM" id="SignalP"/>
    </source>
</evidence>